<dbReference type="EMBL" id="KE145360">
    <property type="protein sequence ID" value="EPE31809.1"/>
    <property type="molecule type" value="Genomic_DNA"/>
</dbReference>
<gene>
    <name evidence="2" type="ORF">GLAREA_11891</name>
</gene>
<proteinExistence type="predicted"/>
<dbReference type="KEGG" id="glz:GLAREA_11891"/>
<evidence type="ECO:0000313" key="2">
    <source>
        <dbReference type="EMBL" id="EPE31809.1"/>
    </source>
</evidence>
<reference evidence="2 3" key="1">
    <citation type="journal article" date="2013" name="BMC Genomics">
        <title>Genomics-driven discovery of the pneumocandin biosynthetic gene cluster in the fungus Glarea lozoyensis.</title>
        <authorList>
            <person name="Chen L."/>
            <person name="Yue Q."/>
            <person name="Zhang X."/>
            <person name="Xiang M."/>
            <person name="Wang C."/>
            <person name="Li S."/>
            <person name="Che Y."/>
            <person name="Ortiz-Lopez F.J."/>
            <person name="Bills G.F."/>
            <person name="Liu X."/>
            <person name="An Z."/>
        </authorList>
    </citation>
    <scope>NUCLEOTIDE SEQUENCE [LARGE SCALE GENOMIC DNA]</scope>
    <source>
        <strain evidence="3">ATCC 20868 / MF5171</strain>
    </source>
</reference>
<evidence type="ECO:0000313" key="3">
    <source>
        <dbReference type="Proteomes" id="UP000016922"/>
    </source>
</evidence>
<sequence>MRKVRLVEISTAVLEFECQRTSVLHGSMRITLPMQDSGIPALSPLALLYQTAVLRYMQQPSGQGVKNTKPTMENNTIGAGEREKSVPQSGYALQISLPVISHSSQNDPTSAPQPQNALKYLSNALTNPKAEALVADSAISL</sequence>
<dbReference type="AlphaFoldDB" id="S3D3X4"/>
<organism evidence="2 3">
    <name type="scientific">Glarea lozoyensis (strain ATCC 20868 / MF5171)</name>
    <dbReference type="NCBI Taxonomy" id="1116229"/>
    <lineage>
        <taxon>Eukaryota</taxon>
        <taxon>Fungi</taxon>
        <taxon>Dikarya</taxon>
        <taxon>Ascomycota</taxon>
        <taxon>Pezizomycotina</taxon>
        <taxon>Leotiomycetes</taxon>
        <taxon>Helotiales</taxon>
        <taxon>Helotiaceae</taxon>
        <taxon>Glarea</taxon>
    </lineage>
</organism>
<dbReference type="Proteomes" id="UP000016922">
    <property type="component" value="Unassembled WGS sequence"/>
</dbReference>
<evidence type="ECO:0000256" key="1">
    <source>
        <dbReference type="SAM" id="MobiDB-lite"/>
    </source>
</evidence>
<feature type="compositionally biased region" description="Polar residues" evidence="1">
    <location>
        <begin position="61"/>
        <end position="77"/>
    </location>
</feature>
<name>S3D3X4_GLAL2</name>
<feature type="region of interest" description="Disordered" evidence="1">
    <location>
        <begin position="61"/>
        <end position="87"/>
    </location>
</feature>
<dbReference type="HOGENOM" id="CLU_1825469_0_0_1"/>
<dbReference type="RefSeq" id="XP_008080864.1">
    <property type="nucleotide sequence ID" value="XM_008082673.1"/>
</dbReference>
<accession>S3D3X4</accession>
<dbReference type="GeneID" id="19470932"/>
<protein>
    <submittedName>
        <fullName evidence="2">Uncharacterized protein</fullName>
    </submittedName>
</protein>
<keyword evidence="3" id="KW-1185">Reference proteome</keyword>